<keyword evidence="1" id="KW-0472">Membrane</keyword>
<evidence type="ECO:0000256" key="1">
    <source>
        <dbReference type="SAM" id="Phobius"/>
    </source>
</evidence>
<protein>
    <recommendedName>
        <fullName evidence="4">EamA domain-containing protein</fullName>
    </recommendedName>
</protein>
<evidence type="ECO:0000313" key="2">
    <source>
        <dbReference type="EMBL" id="PKC51788.1"/>
    </source>
</evidence>
<dbReference type="EMBL" id="LLXH01007002">
    <property type="protein sequence ID" value="PKC51788.1"/>
    <property type="molecule type" value="Genomic_DNA"/>
</dbReference>
<dbReference type="AlphaFoldDB" id="A0A2N0QL56"/>
<dbReference type="Proteomes" id="UP000232688">
    <property type="component" value="Unassembled WGS sequence"/>
</dbReference>
<feature type="transmembrane region" description="Helical" evidence="1">
    <location>
        <begin position="7"/>
        <end position="28"/>
    </location>
</feature>
<dbReference type="VEuPathDB" id="FungiDB:RhiirA1_482990"/>
<reference evidence="2 3" key="1">
    <citation type="submission" date="2017-10" db="EMBL/GenBank/DDBJ databases">
        <title>Extensive intraspecific genome diversity in a model arbuscular mycorrhizal fungus.</title>
        <authorList>
            <person name="Chen E.C.H."/>
            <person name="Morin E."/>
            <person name="Baudet D."/>
            <person name="Noel J."/>
            <person name="Ndikumana S."/>
            <person name="Charron P."/>
            <person name="St-Onge C."/>
            <person name="Giorgi J."/>
            <person name="Grigoriev I.V."/>
            <person name="Roux C."/>
            <person name="Martin F.M."/>
            <person name="Corradi N."/>
        </authorList>
    </citation>
    <scope>NUCLEOTIDE SEQUENCE [LARGE SCALE GENOMIC DNA]</scope>
    <source>
        <strain evidence="2 3">A1</strain>
    </source>
</reference>
<organism evidence="2 3">
    <name type="scientific">Rhizophagus irregularis</name>
    <dbReference type="NCBI Taxonomy" id="588596"/>
    <lineage>
        <taxon>Eukaryota</taxon>
        <taxon>Fungi</taxon>
        <taxon>Fungi incertae sedis</taxon>
        <taxon>Mucoromycota</taxon>
        <taxon>Glomeromycotina</taxon>
        <taxon>Glomeromycetes</taxon>
        <taxon>Glomerales</taxon>
        <taxon>Glomeraceae</taxon>
        <taxon>Rhizophagus</taxon>
    </lineage>
</organism>
<evidence type="ECO:0008006" key="4">
    <source>
        <dbReference type="Google" id="ProtNLM"/>
    </source>
</evidence>
<keyword evidence="1" id="KW-1133">Transmembrane helix</keyword>
<name>A0A2N0QL56_9GLOM</name>
<feature type="transmembrane region" description="Helical" evidence="1">
    <location>
        <begin position="34"/>
        <end position="54"/>
    </location>
</feature>
<accession>A0A2N0QL56</accession>
<reference evidence="2 3" key="2">
    <citation type="submission" date="2017-10" db="EMBL/GenBank/DDBJ databases">
        <title>Genome analyses suggest a sexual origin of heterokaryosis in a supposedly ancient asexual fungus.</title>
        <authorList>
            <person name="Corradi N."/>
            <person name="Sedzielewska K."/>
            <person name="Noel J."/>
            <person name="Charron P."/>
            <person name="Farinelli L."/>
            <person name="Marton T."/>
            <person name="Kruger M."/>
            <person name="Pelin A."/>
            <person name="Brachmann A."/>
            <person name="Corradi N."/>
        </authorList>
    </citation>
    <scope>NUCLEOTIDE SEQUENCE [LARGE SCALE GENOMIC DNA]</scope>
    <source>
        <strain evidence="2 3">A1</strain>
    </source>
</reference>
<gene>
    <name evidence="2" type="ORF">RhiirA1_482990</name>
</gene>
<dbReference type="InterPro" id="IPR037185">
    <property type="entry name" value="EmrE-like"/>
</dbReference>
<sequence length="64" mass="6561">APKVGGGLTSILSATELPVAVLVSVVVLHESLSILQIVGIVFVLSGMILPTVIAQKKNSNLPDI</sequence>
<dbReference type="SUPFAM" id="SSF103481">
    <property type="entry name" value="Multidrug resistance efflux transporter EmrE"/>
    <property type="match status" value="1"/>
</dbReference>
<proteinExistence type="predicted"/>
<comment type="caution">
    <text evidence="2">The sequence shown here is derived from an EMBL/GenBank/DDBJ whole genome shotgun (WGS) entry which is preliminary data.</text>
</comment>
<dbReference type="Gene3D" id="1.10.3730.20">
    <property type="match status" value="1"/>
</dbReference>
<keyword evidence="1" id="KW-0812">Transmembrane</keyword>
<evidence type="ECO:0000313" key="3">
    <source>
        <dbReference type="Proteomes" id="UP000232688"/>
    </source>
</evidence>
<feature type="non-terminal residue" evidence="2">
    <location>
        <position position="1"/>
    </location>
</feature>